<keyword evidence="6" id="KW-0597">Phosphoprotein</keyword>
<evidence type="ECO:0000256" key="6">
    <source>
        <dbReference type="ARBA" id="ARBA00022553"/>
    </source>
</evidence>
<evidence type="ECO:0000313" key="12">
    <source>
        <dbReference type="Proteomes" id="UP000002279"/>
    </source>
</evidence>
<keyword evidence="12" id="KW-1185">Reference proteome</keyword>
<evidence type="ECO:0000256" key="10">
    <source>
        <dbReference type="SAM" id="SignalP"/>
    </source>
</evidence>
<keyword evidence="5" id="KW-0964">Secreted</keyword>
<gene>
    <name evidence="11" type="primary">SPP2</name>
</gene>
<dbReference type="Pfam" id="PF07448">
    <property type="entry name" value="Spp-24"/>
    <property type="match status" value="1"/>
</dbReference>
<feature type="chain" id="PRO_5026195802" description="Secreted phosphoprotein 24" evidence="10">
    <location>
        <begin position="19"/>
        <end position="171"/>
    </location>
</feature>
<dbReference type="Gene3D" id="3.10.450.10">
    <property type="match status" value="1"/>
</dbReference>
<reference evidence="11 12" key="1">
    <citation type="journal article" date="2008" name="Nature">
        <title>Genome analysis of the platypus reveals unique signatures of evolution.</title>
        <authorList>
            <person name="Warren W.C."/>
            <person name="Hillier L.W."/>
            <person name="Marshall Graves J.A."/>
            <person name="Birney E."/>
            <person name="Ponting C.P."/>
            <person name="Grutzner F."/>
            <person name="Belov K."/>
            <person name="Miller W."/>
            <person name="Clarke L."/>
            <person name="Chinwalla A.T."/>
            <person name="Yang S.P."/>
            <person name="Heger A."/>
            <person name="Locke D.P."/>
            <person name="Miethke P."/>
            <person name="Waters P.D."/>
            <person name="Veyrunes F."/>
            <person name="Fulton L."/>
            <person name="Fulton B."/>
            <person name="Graves T."/>
            <person name="Wallis J."/>
            <person name="Puente X.S."/>
            <person name="Lopez-Otin C."/>
            <person name="Ordonez G.R."/>
            <person name="Eichler E.E."/>
            <person name="Chen L."/>
            <person name="Cheng Z."/>
            <person name="Deakin J.E."/>
            <person name="Alsop A."/>
            <person name="Thompson K."/>
            <person name="Kirby P."/>
            <person name="Papenfuss A.T."/>
            <person name="Wakefield M.J."/>
            <person name="Olender T."/>
            <person name="Lancet D."/>
            <person name="Huttley G.A."/>
            <person name="Smit A.F."/>
            <person name="Pask A."/>
            <person name="Temple-Smith P."/>
            <person name="Batzer M.A."/>
            <person name="Walker J.A."/>
            <person name="Konkel M.K."/>
            <person name="Harris R.S."/>
            <person name="Whittington C.M."/>
            <person name="Wong E.S."/>
            <person name="Gemmell N.J."/>
            <person name="Buschiazzo E."/>
            <person name="Vargas Jentzsch I.M."/>
            <person name="Merkel A."/>
            <person name="Schmitz J."/>
            <person name="Zemann A."/>
            <person name="Churakov G."/>
            <person name="Kriegs J.O."/>
            <person name="Brosius J."/>
            <person name="Murchison E.P."/>
            <person name="Sachidanandam R."/>
            <person name="Smith C."/>
            <person name="Hannon G.J."/>
            <person name="Tsend-Ayush E."/>
            <person name="McMillan D."/>
            <person name="Attenborough R."/>
            <person name="Rens W."/>
            <person name="Ferguson-Smith M."/>
            <person name="Lefevre C.M."/>
            <person name="Sharp J.A."/>
            <person name="Nicholas K.R."/>
            <person name="Ray D.A."/>
            <person name="Kube M."/>
            <person name="Reinhardt R."/>
            <person name="Pringle T.H."/>
            <person name="Taylor J."/>
            <person name="Jones R.C."/>
            <person name="Nixon B."/>
            <person name="Dacheux J.L."/>
            <person name="Niwa H."/>
            <person name="Sekita Y."/>
            <person name="Huang X."/>
            <person name="Stark A."/>
            <person name="Kheradpour P."/>
            <person name="Kellis M."/>
            <person name="Flicek P."/>
            <person name="Chen Y."/>
            <person name="Webber C."/>
            <person name="Hardison R."/>
            <person name="Nelson J."/>
            <person name="Hallsworth-Pepin K."/>
            <person name="Delehaunty K."/>
            <person name="Markovic C."/>
            <person name="Minx P."/>
            <person name="Feng Y."/>
            <person name="Kremitzki C."/>
            <person name="Mitreva M."/>
            <person name="Glasscock J."/>
            <person name="Wylie T."/>
            <person name="Wohldmann P."/>
            <person name="Thiru P."/>
            <person name="Nhan M.N."/>
            <person name="Pohl C.S."/>
            <person name="Smith S.M."/>
            <person name="Hou S."/>
            <person name="Nefedov M."/>
            <person name="de Jong P.J."/>
            <person name="Renfree M.B."/>
            <person name="Mardis E.R."/>
            <person name="Wilson R.K."/>
        </authorList>
    </citation>
    <scope>NUCLEOTIDE SEQUENCE [LARGE SCALE GENOMIC DNA]</scope>
    <source>
        <strain evidence="11 12">Glennie</strain>
    </source>
</reference>
<keyword evidence="7 10" id="KW-0732">Signal</keyword>
<dbReference type="PANTHER" id="PTHR15444:SF4">
    <property type="entry name" value="SECRETED PHOSPHOPROTEIN 24"/>
    <property type="match status" value="1"/>
</dbReference>
<accession>A0A6I8NHZ1</accession>
<evidence type="ECO:0000256" key="8">
    <source>
        <dbReference type="ARBA" id="ARBA00023157"/>
    </source>
</evidence>
<dbReference type="PANTHER" id="PTHR15444">
    <property type="entry name" value="SECRETED PHOSPHOPROTEIN 24"/>
    <property type="match status" value="1"/>
</dbReference>
<evidence type="ECO:0000256" key="9">
    <source>
        <dbReference type="ARBA" id="ARBA00029627"/>
    </source>
</evidence>
<evidence type="ECO:0000256" key="1">
    <source>
        <dbReference type="ARBA" id="ARBA00002371"/>
    </source>
</evidence>
<organism evidence="11 12">
    <name type="scientific">Ornithorhynchus anatinus</name>
    <name type="common">Duckbill platypus</name>
    <dbReference type="NCBI Taxonomy" id="9258"/>
    <lineage>
        <taxon>Eukaryota</taxon>
        <taxon>Metazoa</taxon>
        <taxon>Chordata</taxon>
        <taxon>Craniata</taxon>
        <taxon>Vertebrata</taxon>
        <taxon>Euteleostomi</taxon>
        <taxon>Mammalia</taxon>
        <taxon>Monotremata</taxon>
        <taxon>Ornithorhynchidae</taxon>
        <taxon>Ornithorhynchus</taxon>
    </lineage>
</organism>
<protein>
    <recommendedName>
        <fullName evidence="4">Secreted phosphoprotein 24</fullName>
    </recommendedName>
    <alternativeName>
        <fullName evidence="9">Secreted phosphoprotein 2</fullName>
    </alternativeName>
</protein>
<evidence type="ECO:0000256" key="4">
    <source>
        <dbReference type="ARBA" id="ARBA00020365"/>
    </source>
</evidence>
<evidence type="ECO:0000256" key="2">
    <source>
        <dbReference type="ARBA" id="ARBA00004613"/>
    </source>
</evidence>
<dbReference type="InterPro" id="IPR046350">
    <property type="entry name" value="Cystatin_sf"/>
</dbReference>
<evidence type="ECO:0000313" key="11">
    <source>
        <dbReference type="Ensembl" id="ENSOANP00000040314.1"/>
    </source>
</evidence>
<dbReference type="InterPro" id="IPR010892">
    <property type="entry name" value="Spp-24"/>
</dbReference>
<dbReference type="GeneTree" id="ENSGT00390000009001"/>
<name>A0A6I8NHZ1_ORNAN</name>
<proteinExistence type="inferred from homology"/>
<dbReference type="GO" id="GO:0046849">
    <property type="term" value="P:bone remodeling"/>
    <property type="evidence" value="ECO:0007669"/>
    <property type="project" value="InterPro"/>
</dbReference>
<comment type="similarity">
    <text evidence="3">Belongs to the SPP2 family.</text>
</comment>
<sequence length="171" mass="19569">MKVFAIFVLSVNIWSGSGFPVYDYDPGIKEKALSASLAEVNSRSIGLSLFRAFGSLVKAINFLDENDYNMDIDFRVRETECRKDSGKNPTMCSFKKGRHVQTAHCRSSVQISGEEVQMVWVDCRRDFSSSESQSSEEIIFREILQANRRRNSYMAERTQTTEEIKLEEALK</sequence>
<dbReference type="Proteomes" id="UP000002279">
    <property type="component" value="Chromosome 7"/>
</dbReference>
<keyword evidence="8" id="KW-1015">Disulfide bond</keyword>
<dbReference type="AlphaFoldDB" id="A0A6I8NHZ1"/>
<evidence type="ECO:0000256" key="5">
    <source>
        <dbReference type="ARBA" id="ARBA00022525"/>
    </source>
</evidence>
<comment type="subcellular location">
    <subcellularLocation>
        <location evidence="2">Secreted</location>
    </subcellularLocation>
</comment>
<comment type="function">
    <text evidence="1">Could coordinate an aspect of bone turnover.</text>
</comment>
<dbReference type="Ensembl" id="ENSOANT00000057824.1">
    <property type="protein sequence ID" value="ENSOANP00000040314.1"/>
    <property type="gene ID" value="ENSOANG00000049582.1"/>
</dbReference>
<dbReference type="GO" id="GO:0005576">
    <property type="term" value="C:extracellular region"/>
    <property type="evidence" value="ECO:0007669"/>
    <property type="project" value="UniProtKB-SubCell"/>
</dbReference>
<reference evidence="11" key="3">
    <citation type="submission" date="2025-09" db="UniProtKB">
        <authorList>
            <consortium name="Ensembl"/>
        </authorList>
    </citation>
    <scope>IDENTIFICATION</scope>
    <source>
        <strain evidence="11">Glennie</strain>
    </source>
</reference>
<feature type="signal peptide" evidence="10">
    <location>
        <begin position="1"/>
        <end position="18"/>
    </location>
</feature>
<evidence type="ECO:0000256" key="3">
    <source>
        <dbReference type="ARBA" id="ARBA00008576"/>
    </source>
</evidence>
<dbReference type="SUPFAM" id="SSF54403">
    <property type="entry name" value="Cystatin/monellin"/>
    <property type="match status" value="1"/>
</dbReference>
<reference evidence="11" key="2">
    <citation type="submission" date="2025-08" db="UniProtKB">
        <authorList>
            <consortium name="Ensembl"/>
        </authorList>
    </citation>
    <scope>IDENTIFICATION</scope>
    <source>
        <strain evidence="11">Glennie</strain>
    </source>
</reference>
<dbReference type="Bgee" id="ENSOANG00000049582">
    <property type="expression patterns" value="Expressed in liver and 1 other cell type or tissue"/>
</dbReference>
<evidence type="ECO:0000256" key="7">
    <source>
        <dbReference type="ARBA" id="ARBA00022729"/>
    </source>
</evidence>